<protein>
    <recommendedName>
        <fullName evidence="2">Retrotransposon gag domain-containing protein</fullName>
    </recommendedName>
</protein>
<proteinExistence type="predicted"/>
<evidence type="ECO:0000256" key="1">
    <source>
        <dbReference type="SAM" id="MobiDB-lite"/>
    </source>
</evidence>
<feature type="domain" description="Retrotransposon gag" evidence="2">
    <location>
        <begin position="56"/>
        <end position="150"/>
    </location>
</feature>
<dbReference type="PANTHER" id="PTHR33194:SF4">
    <property type="entry name" value="CCHC-TYPE DOMAIN-CONTAINING PROTEIN"/>
    <property type="match status" value="1"/>
</dbReference>
<name>A0A8D8YP32_9HEMI</name>
<accession>A0A8D8YP32</accession>
<evidence type="ECO:0000313" key="3">
    <source>
        <dbReference type="EMBL" id="CAG6732129.1"/>
    </source>
</evidence>
<evidence type="ECO:0000259" key="2">
    <source>
        <dbReference type="Pfam" id="PF03732"/>
    </source>
</evidence>
<dbReference type="InterPro" id="IPR005162">
    <property type="entry name" value="Retrotrans_gag_dom"/>
</dbReference>
<dbReference type="PANTHER" id="PTHR33194">
    <property type="entry name" value="ZINC KNUCKLE DOMAINCONTAINING PROTEIN"/>
    <property type="match status" value="1"/>
</dbReference>
<feature type="region of interest" description="Disordered" evidence="1">
    <location>
        <begin position="233"/>
        <end position="255"/>
    </location>
</feature>
<sequence length="358" mass="42549">MDGDNSGTVFSSQKIKTPFCESTKFNPETSEDLRIFLREYNLCAELNGWGDELKCRFFTVYLEGSAKTWYNNLEFVDPTAKSNWDDLSKKFVATYSTGFEKYQWEEKLRNRKFREEEKAIHYYTDIIYFCRMFDDKMSDSLKCTYLINGLPPIMMKEVLLGKYENSTELKGRIRLVEYAFERAGLRNTLFPNKENTEIGNISSCSDRSTNFSKPYRNSFNNRYRKFRYNHRPRNNRSYRHYSDRYDNKKSTQSPVQSRYEHDCANRSHHCSCIFLTNSRIYLNDNYTLCQIIEKNGSSKIRILFDTGAGVSLVNSKAVNLDTYSCFQLRNLRRKNENEKEKVYRFSMERRKLTVFLKS</sequence>
<reference evidence="3" key="1">
    <citation type="submission" date="2021-05" db="EMBL/GenBank/DDBJ databases">
        <authorList>
            <person name="Alioto T."/>
            <person name="Alioto T."/>
            <person name="Gomez Garrido J."/>
        </authorList>
    </citation>
    <scope>NUCLEOTIDE SEQUENCE</scope>
</reference>
<dbReference type="AlphaFoldDB" id="A0A8D8YP32"/>
<feature type="compositionally biased region" description="Basic and acidic residues" evidence="1">
    <location>
        <begin position="240"/>
        <end position="249"/>
    </location>
</feature>
<dbReference type="EMBL" id="HBUF01385798">
    <property type="protein sequence ID" value="CAG6732129.1"/>
    <property type="molecule type" value="Transcribed_RNA"/>
</dbReference>
<dbReference type="Pfam" id="PF03732">
    <property type="entry name" value="Retrotrans_gag"/>
    <property type="match status" value="1"/>
</dbReference>
<organism evidence="3">
    <name type="scientific">Cacopsylla melanoneura</name>
    <dbReference type="NCBI Taxonomy" id="428564"/>
    <lineage>
        <taxon>Eukaryota</taxon>
        <taxon>Metazoa</taxon>
        <taxon>Ecdysozoa</taxon>
        <taxon>Arthropoda</taxon>
        <taxon>Hexapoda</taxon>
        <taxon>Insecta</taxon>
        <taxon>Pterygota</taxon>
        <taxon>Neoptera</taxon>
        <taxon>Paraneoptera</taxon>
        <taxon>Hemiptera</taxon>
        <taxon>Sternorrhyncha</taxon>
        <taxon>Psylloidea</taxon>
        <taxon>Psyllidae</taxon>
        <taxon>Psyllinae</taxon>
        <taxon>Cacopsylla</taxon>
    </lineage>
</organism>